<organism evidence="1 2">
    <name type="scientific">Staurois parvus</name>
    <dbReference type="NCBI Taxonomy" id="386267"/>
    <lineage>
        <taxon>Eukaryota</taxon>
        <taxon>Metazoa</taxon>
        <taxon>Chordata</taxon>
        <taxon>Craniata</taxon>
        <taxon>Vertebrata</taxon>
        <taxon>Euteleostomi</taxon>
        <taxon>Amphibia</taxon>
        <taxon>Batrachia</taxon>
        <taxon>Anura</taxon>
        <taxon>Neobatrachia</taxon>
        <taxon>Ranoidea</taxon>
        <taxon>Ranidae</taxon>
        <taxon>Staurois</taxon>
    </lineage>
</organism>
<comment type="caution">
    <text evidence="1">The sequence shown here is derived from an EMBL/GenBank/DDBJ whole genome shotgun (WGS) entry which is preliminary data.</text>
</comment>
<dbReference type="Proteomes" id="UP001162483">
    <property type="component" value="Unassembled WGS sequence"/>
</dbReference>
<protein>
    <recommendedName>
        <fullName evidence="3">Transposase</fullName>
    </recommendedName>
</protein>
<reference evidence="1" key="1">
    <citation type="submission" date="2023-05" db="EMBL/GenBank/DDBJ databases">
        <authorList>
            <person name="Stuckert A."/>
        </authorList>
    </citation>
    <scope>NUCLEOTIDE SEQUENCE</scope>
</reference>
<accession>A0ABN9CU16</accession>
<evidence type="ECO:0000313" key="1">
    <source>
        <dbReference type="EMBL" id="CAI9563697.1"/>
    </source>
</evidence>
<keyword evidence="2" id="KW-1185">Reference proteome</keyword>
<gene>
    <name evidence="1" type="ORF">SPARVUS_LOCUS5788507</name>
</gene>
<dbReference type="EMBL" id="CATNWA010012598">
    <property type="protein sequence ID" value="CAI9563697.1"/>
    <property type="molecule type" value="Genomic_DNA"/>
</dbReference>
<name>A0ABN9CU16_9NEOB</name>
<proteinExistence type="predicted"/>
<evidence type="ECO:0008006" key="3">
    <source>
        <dbReference type="Google" id="ProtNLM"/>
    </source>
</evidence>
<sequence length="92" mass="10666">MTERGENMLKRTVRRSNQLLAESKAKYLQTSCGLQNSTTTVPRELHGMGFLGRAAASKLYITKFNAKRWMQWCKAHHHWTLEHTYLTALCQV</sequence>
<evidence type="ECO:0000313" key="2">
    <source>
        <dbReference type="Proteomes" id="UP001162483"/>
    </source>
</evidence>